<evidence type="ECO:0000256" key="1">
    <source>
        <dbReference type="SAM" id="SignalP"/>
    </source>
</evidence>
<dbReference type="RefSeq" id="WP_072286448.1">
    <property type="nucleotide sequence ID" value="NZ_CP015455.1"/>
</dbReference>
<reference evidence="2 3" key="1">
    <citation type="journal article" date="2017" name="Genome Announc.">
        <title>Complete Genome Sequences of Two Acetylene-Fermenting Pelobacter acetylenicus Strains.</title>
        <authorList>
            <person name="Sutton J.M."/>
            <person name="Baesman S.M."/>
            <person name="Fierst J.L."/>
            <person name="Poret-Peterson A.T."/>
            <person name="Oremland R.S."/>
            <person name="Dunlap D.S."/>
            <person name="Akob D.M."/>
        </authorList>
    </citation>
    <scope>NUCLEOTIDE SEQUENCE [LARGE SCALE GENOMIC DNA]</scope>
    <source>
        <strain evidence="2 3">DSM 3247</strain>
    </source>
</reference>
<protein>
    <recommendedName>
        <fullName evidence="4">Lipoprotein</fullName>
    </recommendedName>
</protein>
<feature type="chain" id="PRO_5012250476" description="Lipoprotein" evidence="1">
    <location>
        <begin position="18"/>
        <end position="131"/>
    </location>
</feature>
<dbReference type="PROSITE" id="PS51257">
    <property type="entry name" value="PROKAR_LIPOPROTEIN"/>
    <property type="match status" value="1"/>
</dbReference>
<organism evidence="2 3">
    <name type="scientific">Syntrophotalea acetylenica</name>
    <name type="common">Pelobacter acetylenicus</name>
    <dbReference type="NCBI Taxonomy" id="29542"/>
    <lineage>
        <taxon>Bacteria</taxon>
        <taxon>Pseudomonadati</taxon>
        <taxon>Thermodesulfobacteriota</taxon>
        <taxon>Desulfuromonadia</taxon>
        <taxon>Desulfuromonadales</taxon>
        <taxon>Syntrophotaleaceae</taxon>
        <taxon>Syntrophotalea</taxon>
    </lineage>
</organism>
<accession>A0A1L3GF75</accession>
<dbReference type="Proteomes" id="UP000182264">
    <property type="component" value="Chromosome"/>
</dbReference>
<evidence type="ECO:0008006" key="4">
    <source>
        <dbReference type="Google" id="ProtNLM"/>
    </source>
</evidence>
<keyword evidence="1" id="KW-0732">Signal</keyword>
<sequence length="131" mass="15603">MKTVYLLLLFFGIAACAPVLQPRPADSFGENYQEFAKRLVWQDYDSAAGFMAQDYRHDFQEKFPQRGDIRILEIRPEEVLFEDPEQQRAVCLLRIDYYRLPSNTLKNLKIRLEWEFREKGWKIVSPFPDLP</sequence>
<proteinExistence type="predicted"/>
<dbReference type="EMBL" id="CP015518">
    <property type="protein sequence ID" value="APG24606.1"/>
    <property type="molecule type" value="Genomic_DNA"/>
</dbReference>
<name>A0A1L3GF75_SYNAC</name>
<feature type="signal peptide" evidence="1">
    <location>
        <begin position="1"/>
        <end position="17"/>
    </location>
</feature>
<evidence type="ECO:0000313" key="3">
    <source>
        <dbReference type="Proteomes" id="UP000182264"/>
    </source>
</evidence>
<evidence type="ECO:0000313" key="2">
    <source>
        <dbReference type="EMBL" id="APG24606.1"/>
    </source>
</evidence>
<keyword evidence="3" id="KW-1185">Reference proteome</keyword>
<dbReference type="AlphaFoldDB" id="A0A1L3GF75"/>
<dbReference type="OrthoDB" id="5402051at2"/>
<dbReference type="KEGG" id="pace:A6070_14510"/>
<gene>
    <name evidence="2" type="ORF">A7E75_05870</name>
</gene>